<reference evidence="12 13" key="3">
    <citation type="journal article" date="2022" name="Cell">
        <title>Structural basis for the assembly of the type V CRISPR-associated transposon complex.</title>
        <authorList>
            <person name="Schmitz M."/>
            <person name="Querques I."/>
            <person name="Oberli S."/>
            <person name="Chanez C."/>
            <person name="Jinek M."/>
        </authorList>
    </citation>
    <scope>STRUCTURE BY ELECTRON MICROSCOPY (3.30 ANGSTROMS) IN COMPLEX WITH ATP; MG(2+) AND ZN(2+)</scope>
</reference>
<feature type="binding site" evidence="8 10">
    <location>
        <position position="185"/>
    </location>
    <ligand>
        <name>ATP</name>
        <dbReference type="ChEBI" id="CHEBI:30616"/>
        <label>1</label>
    </ligand>
</feature>
<feature type="binding site" evidence="14">
    <location>
        <position position="189"/>
    </location>
    <ligand>
        <name>ATP</name>
        <dbReference type="ChEBI" id="CHEBI:30616"/>
        <label>4</label>
    </ligand>
</feature>
<organism evidence="3">
    <name type="scientific">Scytonema hofmannii</name>
    <dbReference type="NCBI Taxonomy" id="34078"/>
    <lineage>
        <taxon>Bacteria</taxon>
        <taxon>Bacillati</taxon>
        <taxon>Cyanobacteriota</taxon>
        <taxon>Cyanophyceae</taxon>
        <taxon>Nostocales</taxon>
        <taxon>Scytonemataceae</taxon>
        <taxon>Scytonema</taxon>
    </lineage>
</organism>
<feature type="binding site" evidence="8">
    <location>
        <position position="185"/>
    </location>
    <ligand>
        <name>ATP</name>
        <dbReference type="ChEBI" id="CHEBI:30616"/>
        <label>5</label>
    </ligand>
</feature>
<feature type="binding site" evidence="6 7">
    <location>
        <position position="68"/>
    </location>
    <ligand>
        <name>ADP</name>
        <dbReference type="ChEBI" id="CHEBI:456216"/>
        <label>2</label>
    </ligand>
</feature>
<feature type="binding site" evidence="16 17">
    <location>
        <position position="144"/>
    </location>
    <ligand>
        <name>Mg(2+)</name>
        <dbReference type="ChEBI" id="CHEBI:18420"/>
        <label>3</label>
    </ligand>
</feature>
<feature type="binding site" evidence="12 14">
    <location>
        <position position="62"/>
    </location>
    <ligand>
        <name>ATP</name>
        <dbReference type="ChEBI" id="CHEBI:30616"/>
        <label>3</label>
    </ligand>
</feature>
<reference evidence="5 6" key="2">
    <citation type="journal article" date="2021" name="Science">
        <title>Structural basis for target site selection in RNA-guided DNA transposition systems.</title>
        <authorList>
            <person name="Park J.U."/>
            <person name="Tsai A.W."/>
            <person name="Mehrotra E."/>
            <person name="Petassi M.T."/>
            <person name="Hsieh S.C."/>
            <person name="Ke A."/>
            <person name="Peters J.E."/>
            <person name="Kellogg E.H."/>
        </authorList>
    </citation>
    <scope>STRUCTURE BY ELECTRON MICROSCOPY (3.20 ANGSTROMS) IN COMPLEX WITH ADP; ATP AND MG(2+)</scope>
</reference>
<reference evidence="9" key="1">
    <citation type="journal article" date="2021" name="Nature">
        <title>Target site selection and remodelling by type V CRISPR-transposon systems.</title>
        <authorList>
            <person name="Querques I."/>
            <person name="Schmitz M."/>
            <person name="Oberli S."/>
            <person name="Chanez C."/>
            <person name="Jinek M."/>
        </authorList>
    </citation>
    <scope>STRUCTURE BY ELECTRON MICROSCOPY (3.57 ANGSTROMS) IN COMPLEX WITH MG(2+)</scope>
</reference>
<feature type="binding site" evidence="6 7">
    <location>
        <position position="31"/>
    </location>
    <ligand>
        <name>ADP</name>
        <dbReference type="ChEBI" id="CHEBI:456216"/>
        <label>1</label>
    </ligand>
</feature>
<feature type="binding site" evidence="6 7">
    <location>
        <position position="64"/>
    </location>
    <ligand>
        <name>ADP</name>
        <dbReference type="ChEBI" id="CHEBI:456216"/>
        <label>1</label>
    </ligand>
</feature>
<feature type="binding site" evidence="13">
    <location>
        <position position="67"/>
    </location>
    <ligand>
        <name>ATP</name>
        <dbReference type="ChEBI" id="CHEBI:30616"/>
        <label>6</label>
    </ligand>
</feature>
<feature type="binding site" evidence="6 7">
    <location>
        <position position="34"/>
    </location>
    <ligand>
        <name>ADP</name>
        <dbReference type="ChEBI" id="CHEBI:456216"/>
        <label>2</label>
    </ligand>
</feature>
<feature type="binding site" evidence="13 14">
    <location>
        <position position="158"/>
    </location>
    <ligand>
        <name>ATP</name>
        <dbReference type="ChEBI" id="CHEBI:30616"/>
        <label>1</label>
    </ligand>
</feature>
<feature type="binding site" evidence="6 7">
    <location>
        <position position="63"/>
    </location>
    <ligand>
        <name>ADP</name>
        <dbReference type="ChEBI" id="CHEBI:456216"/>
        <label>1</label>
    </ligand>
</feature>
<feature type="binding site" evidence="12">
    <location>
        <position position="128"/>
    </location>
    <ligand>
        <name>Zn(2+)</name>
        <dbReference type="ChEBI" id="CHEBI:29105"/>
    </ligand>
</feature>
<feature type="binding site" evidence="8">
    <location>
        <position position="63"/>
    </location>
    <ligand>
        <name>ATP</name>
        <dbReference type="ChEBI" id="CHEBI:30616"/>
        <label>5</label>
    </ligand>
</feature>
<feature type="binding site" evidence="6 7">
    <location>
        <position position="31"/>
    </location>
    <ligand>
        <name>ADP</name>
        <dbReference type="ChEBI" id="CHEBI:456216"/>
        <label>2</label>
    </ligand>
</feature>
<dbReference type="InterPro" id="IPR008868">
    <property type="entry name" value="TniB"/>
</dbReference>
<dbReference type="PDB" id="8EA4">
    <property type="method" value="EM"/>
    <property type="resolution" value="3.00 A"/>
    <property type="chains" value="A/B/C/D/E/F/G/H/I/J/K/L/M=1-276"/>
</dbReference>
<feature type="binding site" evidence="8 10">
    <location>
        <position position="34"/>
    </location>
    <ligand>
        <name>ATP</name>
        <dbReference type="ChEBI" id="CHEBI:30616"/>
        <label>1</label>
    </ligand>
</feature>
<dbReference type="PANTHER" id="PTHR35894">
    <property type="entry name" value="GENERAL SECRETION PATHWAY PROTEIN A-RELATED"/>
    <property type="match status" value="1"/>
</dbReference>
<dbReference type="EMDB" id="EMD-27972"/>
<proteinExistence type="evidence at protein level"/>
<feature type="binding site" evidence="6 7">
    <location>
        <position position="31"/>
    </location>
    <ligand>
        <name>ADP</name>
        <dbReference type="ChEBI" id="CHEBI:456216"/>
        <label>3</label>
    </ligand>
</feature>
<feature type="binding site" evidence="8 10">
    <location>
        <position position="63"/>
    </location>
    <ligand>
        <name>ATP</name>
        <dbReference type="ChEBI" id="CHEBI:30616"/>
        <label>1</label>
    </ligand>
</feature>
<dbReference type="PDB" id="8RKU">
    <property type="method" value="EM"/>
    <property type="resolution" value="2.30 A"/>
    <property type="chains" value="D/E/F/G/H/I/J/K/L/M/N/O/P/Q=2-276"/>
</dbReference>
<feature type="binding site" evidence="12 13">
    <location>
        <position position="67"/>
    </location>
    <ligand>
        <name>ATP</name>
        <dbReference type="ChEBI" id="CHEBI:30616"/>
        <label>3</label>
    </ligand>
</feature>
<evidence type="ECO:0007829" key="15">
    <source>
        <dbReference type="PDB" id="8EA3"/>
    </source>
</evidence>
<feature type="binding site" evidence="14">
    <location>
        <position position="34"/>
    </location>
    <ligand>
        <name>ATP</name>
        <dbReference type="ChEBI" id="CHEBI:30616"/>
        <label>4</label>
    </ligand>
</feature>
<feature type="binding site" evidence="8">
    <location>
        <position position="68"/>
    </location>
    <ligand>
        <name>ATP</name>
        <dbReference type="ChEBI" id="CHEBI:30616"/>
        <label>5</label>
    </ligand>
</feature>
<feature type="binding site" evidence="5 8">
    <location>
        <position position="67"/>
    </location>
    <ligand>
        <name>Mg(2+)</name>
        <dbReference type="ChEBI" id="CHEBI:18420"/>
        <label>5</label>
    </ligand>
</feature>
<feature type="binding site" evidence="8">
    <location>
        <position position="67"/>
    </location>
    <ligand>
        <name>ATP</name>
        <dbReference type="ChEBI" id="CHEBI:30616"/>
        <label>5</label>
    </ligand>
</feature>
<dbReference type="EMDB" id="EMD-25453"/>
<evidence type="ECO:0007829" key="13">
    <source>
        <dbReference type="PDB" id="8BD5"/>
    </source>
</evidence>
<feature type="binding site" evidence="8 10">
    <location>
        <position position="66"/>
    </location>
    <ligand>
        <name>ATP</name>
        <dbReference type="ChEBI" id="CHEBI:30616"/>
        <label>1</label>
    </ligand>
</feature>
<feature type="binding site" evidence="8 10">
    <location>
        <position position="185"/>
    </location>
    <ligand>
        <name>ATP</name>
        <dbReference type="ChEBI" id="CHEBI:30616"/>
        <label>2</label>
    </ligand>
</feature>
<dbReference type="EMDB" id="EMD-15974"/>
<feature type="binding site" evidence="12 13">
    <location>
        <position position="245"/>
    </location>
    <ligand>
        <name>ATP</name>
        <dbReference type="ChEBI" id="CHEBI:30616"/>
        <label>3</label>
    </ligand>
</feature>
<feature type="binding site" evidence="9 11">
    <location>
        <position position="67"/>
    </location>
    <ligand>
        <name>Mg(2+)</name>
        <dbReference type="ChEBI" id="CHEBI:18420"/>
        <label>1</label>
    </ligand>
</feature>
<feature type="binding site" evidence="8 12">
    <location>
        <position position="64"/>
    </location>
    <ligand>
        <name>ATP</name>
        <dbReference type="ChEBI" id="CHEBI:30616"/>
        <label>2</label>
    </ligand>
</feature>
<feature type="binding site" evidence="13">
    <location>
        <position position="249"/>
    </location>
    <ligand>
        <name>ATP</name>
        <dbReference type="ChEBI" id="CHEBI:30616"/>
        <label>1</label>
    </ligand>
</feature>
<dbReference type="EMDB" id="EMD-15976"/>
<feature type="binding site" evidence="14">
    <location>
        <position position="158"/>
    </location>
    <ligand>
        <name>ATP</name>
        <dbReference type="ChEBI" id="CHEBI:30616"/>
        <label>4</label>
    </ligand>
</feature>
<feature type="binding site" evidence="6 7">
    <location>
        <position position="67"/>
    </location>
    <ligand>
        <name>ADP</name>
        <dbReference type="ChEBI" id="CHEBI:456216"/>
        <label>1</label>
    </ligand>
</feature>
<feature type="binding site" evidence="13">
    <location>
        <position position="63"/>
    </location>
    <ligand>
        <name>ATP</name>
        <dbReference type="ChEBI" id="CHEBI:30616"/>
        <label>6</label>
    </ligand>
</feature>
<keyword evidence="6 7" id="KW-0547">Nucleotide-binding</keyword>
<feature type="binding site" evidence="10 12">
    <location>
        <position position="31"/>
    </location>
    <ligand>
        <name>ATP</name>
        <dbReference type="ChEBI" id="CHEBI:30616"/>
        <label>1</label>
    </ligand>
</feature>
<feature type="binding site" evidence="8 10">
    <location>
        <position position="63"/>
    </location>
    <ligand>
        <name>ATP</name>
        <dbReference type="ChEBI" id="CHEBI:30616"/>
        <label>2</label>
    </ligand>
</feature>
<feature type="binding site" evidence="8">
    <location>
        <position position="34"/>
    </location>
    <ligand>
        <name>ATP</name>
        <dbReference type="ChEBI" id="CHEBI:30616"/>
        <label>5</label>
    </ligand>
</feature>
<feature type="binding site" evidence="14">
    <location>
        <position position="242"/>
    </location>
    <ligand>
        <name>ATP</name>
        <dbReference type="ChEBI" id="CHEBI:30616"/>
        <label>4</label>
    </ligand>
</feature>
<feature type="binding site" evidence="10 14">
    <location>
        <position position="144"/>
    </location>
    <ligand>
        <name>Mg(2+)</name>
        <dbReference type="ChEBI" id="CHEBI:18420"/>
        <label>2</label>
    </ligand>
</feature>
<dbReference type="EMDB" id="EMD-23722"/>
<feature type="binding site" evidence="12 13">
    <location>
        <position position="189"/>
    </location>
    <ligand>
        <name>ATP</name>
        <dbReference type="ChEBI" id="CHEBI:30616"/>
        <label>3</label>
    </ligand>
</feature>
<feature type="binding site" evidence="6 7">
    <location>
        <position position="64"/>
    </location>
    <ligand>
        <name>ADP</name>
        <dbReference type="ChEBI" id="CHEBI:456216"/>
        <label>2</label>
    </ligand>
</feature>
<dbReference type="PDB" id="7M9C">
    <property type="method" value="EM"/>
    <property type="resolution" value="4.20 A"/>
    <property type="chains" value="A/B/C/D/E/F/G/H/I/J/K/L/O/P=1-276"/>
</dbReference>
<dbReference type="EMDB" id="EMD-27971"/>
<feature type="binding site" evidence="5 8">
    <location>
        <position position="145"/>
    </location>
    <ligand>
        <name>Mg(2+)</name>
        <dbReference type="ChEBI" id="CHEBI:18420"/>
        <label>5</label>
    </ligand>
</feature>
<feature type="binding site" evidence="12">
    <location>
        <position position="131"/>
    </location>
    <ligand>
        <name>Zn(2+)</name>
        <dbReference type="ChEBI" id="CHEBI:29105"/>
    </ligand>
</feature>
<dbReference type="PDB" id="7PLH">
    <property type="method" value="EM"/>
    <property type="resolution" value="3.57 A"/>
    <property type="chains" value="A/B/C/D/E/F/G=1-276"/>
</dbReference>
<feature type="binding site" evidence="12 13">
    <location>
        <position position="34"/>
    </location>
    <ligand>
        <name>ATP</name>
        <dbReference type="ChEBI" id="CHEBI:30616"/>
        <label>3</label>
    </ligand>
</feature>
<feature type="binding site" evidence="8 10">
    <location>
        <position position="189"/>
    </location>
    <ligand>
        <name>ATP</name>
        <dbReference type="ChEBI" id="CHEBI:30616"/>
        <label>1</label>
    </ligand>
</feature>
<feature type="binding site" evidence="8 10">
    <location>
        <position position="67"/>
    </location>
    <ligand>
        <name>ATP</name>
        <dbReference type="ChEBI" id="CHEBI:30616"/>
        <label>1</label>
    </ligand>
</feature>
<feature type="binding site" evidence="14">
    <location>
        <position position="64"/>
    </location>
    <ligand>
        <name>ATP</name>
        <dbReference type="ChEBI" id="CHEBI:30616"/>
        <label>4</label>
    </ligand>
</feature>
<feature type="binding site" evidence="8 10">
    <location>
        <position position="189"/>
    </location>
    <ligand>
        <name>ATP</name>
        <dbReference type="ChEBI" id="CHEBI:30616"/>
        <label>2</label>
    </ligand>
</feature>
<feature type="binding site" evidence="8 10">
    <location>
        <position position="68"/>
    </location>
    <ligand>
        <name>ATP</name>
        <dbReference type="ChEBI" id="CHEBI:30616"/>
        <label>1</label>
    </ligand>
</feature>
<feature type="binding site" evidence="13">
    <location>
        <position position="65"/>
    </location>
    <ligand>
        <name>ATP</name>
        <dbReference type="ChEBI" id="CHEBI:30616"/>
        <label>6</label>
    </ligand>
</feature>
<feature type="binding site" evidence="12 13">
    <location>
        <position position="64"/>
    </location>
    <ligand>
        <name>ATP</name>
        <dbReference type="ChEBI" id="CHEBI:30616"/>
        <label>3</label>
    </ligand>
</feature>
<dbReference type="EMDB" id="EMD-23721"/>
<dbReference type="PDB" id="7SVV">
    <property type="method" value="EM"/>
    <property type="resolution" value="3.54 A"/>
    <property type="chains" value="A/B/C/D/E/F/G/H/I/J=1-276"/>
</dbReference>
<feature type="binding site" evidence="6 7">
    <location>
        <position position="34"/>
    </location>
    <ligand>
        <name>ADP</name>
        <dbReference type="ChEBI" id="CHEBI:456216"/>
        <label>3</label>
    </ligand>
</feature>
<dbReference type="PDB" id="7SVU">
    <property type="method" value="EM"/>
    <property type="resolution" value="3.50 A"/>
    <property type="chains" value="A/B/C/D/E/F/G/H/I/J/K=1-276"/>
</dbReference>
<feature type="binding site" evidence="5 8">
    <location>
        <position position="144"/>
    </location>
    <ligand>
        <name>Mg(2+)</name>
        <dbReference type="ChEBI" id="CHEBI:18420"/>
        <label>4</label>
    </ligand>
</feature>
<dbReference type="PDB" id="8RDU">
    <property type="method" value="EM"/>
    <property type="resolution" value="2.30 A"/>
    <property type="chains" value="D/E/F/G/H/I/J/K/L/M/N/O/P/Q=2-276"/>
</dbReference>
<feature type="binding site" evidence="8">
    <location>
        <position position="245"/>
    </location>
    <ligand>
        <name>ATP</name>
        <dbReference type="ChEBI" id="CHEBI:30616"/>
        <label>5</label>
    </ligand>
</feature>
<feature type="binding site" evidence="8">
    <location>
        <position position="64"/>
    </location>
    <ligand>
        <name>ATP</name>
        <dbReference type="ChEBI" id="CHEBI:30616"/>
        <label>5</label>
    </ligand>
</feature>
<accession>A0A8J0PCL3</accession>
<feature type="binding site" evidence="8 10">
    <location>
        <position position="68"/>
    </location>
    <ligand>
        <name>ATP</name>
        <dbReference type="ChEBI" id="CHEBI:30616"/>
        <label>2</label>
    </ligand>
</feature>
<feature type="binding site" evidence="6 7">
    <location>
        <position position="63"/>
    </location>
    <ligand>
        <name>ADP</name>
        <dbReference type="ChEBI" id="CHEBI:456216"/>
        <label>3</label>
    </ligand>
</feature>
<dbReference type="EMDB" id="EMD-25454"/>
<feature type="binding site" evidence="12 13">
    <location>
        <position position="62"/>
    </location>
    <ligand>
        <name>ATP</name>
        <dbReference type="ChEBI" id="CHEBI:30616"/>
        <label>1</label>
    </ligand>
</feature>
<dbReference type="Gene3D" id="3.40.50.300">
    <property type="entry name" value="P-loop containing nucleotide triphosphate hydrolases"/>
    <property type="match status" value="1"/>
</dbReference>
<dbReference type="EMDB" id="EMD-19075"/>
<name>A0A8J0PCL3_9CYAN</name>
<feature type="binding site" evidence="14">
    <location>
        <position position="173"/>
    </location>
    <ligand>
        <name>ATP</name>
        <dbReference type="ChEBI" id="CHEBI:30616"/>
        <label>3</label>
    </ligand>
</feature>
<reference evidence="11" key="4">
    <citation type="journal article" date="2022" name="Proc. Natl. Acad. Sci. U.S.A.">
        <title>Mechanistic details of CRISPR-associated transposon recruitment and integration revealed by cryo-EM.</title>
        <authorList>
            <person name="Park J.U."/>
            <person name="Tsai A.W."/>
            <person name="Chen T.H."/>
            <person name="Peters J.E."/>
            <person name="Kellogg E.H."/>
        </authorList>
    </citation>
    <scope>STRUCTURE BY ELECTRON MICROSCOPY (3.54 ANGSTROMS) IN COMPLEX WITH MG(2+)</scope>
</reference>
<feature type="binding site" evidence="6 7">
    <location>
        <position position="67"/>
    </location>
    <ligand>
        <name>ADP</name>
        <dbReference type="ChEBI" id="CHEBI:456216"/>
        <label>3</label>
    </ligand>
</feature>
<dbReference type="InterPro" id="IPR027417">
    <property type="entry name" value="P-loop_NTPase"/>
</dbReference>
<keyword evidence="8 10" id="KW-0067">ATP-binding</keyword>
<evidence type="ECO:0007829" key="9">
    <source>
        <dbReference type="PDB" id="7PLH"/>
    </source>
</evidence>
<feature type="binding site" evidence="8 10">
    <location>
        <position position="245"/>
    </location>
    <ligand>
        <name>ATP</name>
        <dbReference type="ChEBI" id="CHEBI:30616"/>
        <label>2</label>
    </ligand>
</feature>
<feature type="binding site" evidence="6 7">
    <location>
        <position position="65"/>
    </location>
    <ligand>
        <name>ADP</name>
        <dbReference type="ChEBI" id="CHEBI:456216"/>
        <label>3</label>
    </ligand>
</feature>
<evidence type="ECO:0000313" key="4">
    <source>
        <dbReference type="PDB" id="7PLH"/>
    </source>
</evidence>
<feature type="binding site" evidence="14">
    <location>
        <position position="173"/>
    </location>
    <ligand>
        <name>ATP</name>
        <dbReference type="ChEBI" id="CHEBI:30616"/>
        <label>2</label>
    </ligand>
</feature>
<feature type="binding site" evidence="14">
    <location>
        <position position="245"/>
    </location>
    <ligand>
        <name>ATP</name>
        <dbReference type="ChEBI" id="CHEBI:30616"/>
        <label>4</label>
    </ligand>
</feature>
<evidence type="ECO:0000313" key="2">
    <source>
        <dbReference type="PDB" id="7M9A"/>
    </source>
</evidence>
<feature type="binding site" evidence="6 7">
    <location>
        <position position="67"/>
    </location>
    <ligand>
        <name>ADP</name>
        <dbReference type="ChEBI" id="CHEBI:456216"/>
        <label>2</label>
    </ligand>
</feature>
<feature type="binding site" evidence="12 13">
    <location>
        <position position="68"/>
    </location>
    <ligand>
        <name>ATP</name>
        <dbReference type="ChEBI" id="CHEBI:30616"/>
        <label>3</label>
    </ligand>
</feature>
<feature type="binding site" evidence="6 7">
    <location>
        <position position="66"/>
    </location>
    <ligand>
        <name>ADP</name>
        <dbReference type="ChEBI" id="CHEBI:456216"/>
        <label>2</label>
    </ligand>
</feature>
<evidence type="ECO:0007829" key="5">
    <source>
        <dbReference type="PDB" id="7M99"/>
    </source>
</evidence>
<feature type="binding site" evidence="13">
    <location>
        <position position="249"/>
    </location>
    <ligand>
        <name>ATP</name>
        <dbReference type="ChEBI" id="CHEBI:30616"/>
        <label>2</label>
    </ligand>
</feature>
<feature type="binding site" evidence="13">
    <location>
        <position position="158"/>
    </location>
    <ligand>
        <name>ATP</name>
        <dbReference type="ChEBI" id="CHEBI:30616"/>
        <label>6</label>
    </ligand>
</feature>
<evidence type="ECO:0007829" key="16">
    <source>
        <dbReference type="PDB" id="8RDU"/>
    </source>
</evidence>
<feature type="binding site" evidence="13">
    <location>
        <position position="249"/>
    </location>
    <ligand>
        <name>ATP</name>
        <dbReference type="ChEBI" id="CHEBI:30616"/>
        <label>3</label>
    </ligand>
</feature>
<dbReference type="EMDB" id="EMD-23726"/>
<dbReference type="PDB" id="7N6I">
    <property type="method" value="EM"/>
    <property type="resolution" value="3.90 A"/>
    <property type="chains" value="C/D/E/F/G/H/I/J=1-276"/>
</dbReference>
<protein>
    <submittedName>
        <fullName evidence="1 2 4">TnsC</fullName>
    </submittedName>
</protein>
<feature type="binding site" evidence="12 13">
    <location>
        <position position="62"/>
    </location>
    <ligand>
        <name>ATP</name>
        <dbReference type="ChEBI" id="CHEBI:30616"/>
        <label>2</label>
    </ligand>
</feature>
<feature type="binding site" evidence="14">
    <location>
        <position position="66"/>
    </location>
    <ligand>
        <name>ATP</name>
        <dbReference type="ChEBI" id="CHEBI:30616"/>
        <label>4</label>
    </ligand>
</feature>
<feature type="binding site" evidence="14">
    <location>
        <position position="31"/>
    </location>
    <ligand>
        <name>ATP</name>
        <dbReference type="ChEBI" id="CHEBI:30616"/>
        <label>4</label>
    </ligand>
</feature>
<feature type="binding site" evidence="14">
    <location>
        <position position="173"/>
    </location>
    <ligand>
        <name>ATP</name>
        <dbReference type="ChEBI" id="CHEBI:30616"/>
        <label>1</label>
    </ligand>
</feature>
<feature type="binding site" evidence="5 8">
    <location>
        <position position="162"/>
    </location>
    <ligand>
        <name>Mg(2+)</name>
        <dbReference type="ChEBI" id="CHEBI:18420"/>
        <label>4</label>
    </ligand>
</feature>
<feature type="binding site" evidence="8 10">
    <location>
        <position position="65"/>
    </location>
    <ligand>
        <name>ATP</name>
        <dbReference type="ChEBI" id="CHEBI:30616"/>
        <label>2</label>
    </ligand>
</feature>
<dbReference type="EMDB" id="EMD-23723"/>
<feature type="binding site" evidence="13">
    <location>
        <position position="189"/>
    </location>
    <ligand>
        <name>ATP</name>
        <dbReference type="ChEBI" id="CHEBI:30616"/>
        <label>6</label>
    </ligand>
</feature>
<dbReference type="EMDB" id="EMD-19283"/>
<feature type="binding site" evidence="6 7">
    <location>
        <position position="66"/>
    </location>
    <ligand>
        <name>ADP</name>
        <dbReference type="ChEBI" id="CHEBI:456216"/>
        <label>1</label>
    </ligand>
</feature>
<feature type="binding site" evidence="6 7">
    <location>
        <position position="66"/>
    </location>
    <ligand>
        <name>ADP</name>
        <dbReference type="ChEBI" id="CHEBI:456216"/>
        <label>3</label>
    </ligand>
</feature>
<feature type="binding site" evidence="8 10">
    <location>
        <position position="245"/>
    </location>
    <ligand>
        <name>ATP</name>
        <dbReference type="ChEBI" id="CHEBI:30616"/>
        <label>1</label>
    </ligand>
</feature>
<feature type="binding site" evidence="5 8">
    <location>
        <position position="67"/>
    </location>
    <ligand>
        <name>Mg(2+)</name>
        <dbReference type="ChEBI" id="CHEBI:18420"/>
        <label>4</label>
    </ligand>
</feature>
<feature type="binding site" evidence="12 13">
    <location>
        <position position="63"/>
    </location>
    <ligand>
        <name>ATP</name>
        <dbReference type="ChEBI" id="CHEBI:30616"/>
        <label>3</label>
    </ligand>
</feature>
<evidence type="ECO:0000313" key="1">
    <source>
        <dbReference type="PDB" id="7M99"/>
    </source>
</evidence>
<feature type="binding site" evidence="8 10">
    <location>
        <position position="65"/>
    </location>
    <ligand>
        <name>ATP</name>
        <dbReference type="ChEBI" id="CHEBI:30616"/>
        <label>1</label>
    </ligand>
</feature>
<feature type="binding site" evidence="14">
    <location>
        <position position="62"/>
    </location>
    <ligand>
        <name>ATP</name>
        <dbReference type="ChEBI" id="CHEBI:30616"/>
        <label>4</label>
    </ligand>
</feature>
<dbReference type="PDB" id="7M99">
    <property type="method" value="EM"/>
    <property type="resolution" value="3.20 A"/>
    <property type="chains" value="A/B/C/D/E/F/G/H=1-276"/>
</dbReference>
<feature type="binding site" evidence="8">
    <location>
        <position position="66"/>
    </location>
    <ligand>
        <name>ATP</name>
        <dbReference type="ChEBI" id="CHEBI:30616"/>
        <label>5</label>
    </ligand>
</feature>
<feature type="binding site" evidence="14">
    <location>
        <position position="173"/>
    </location>
    <ligand>
        <name>ATP</name>
        <dbReference type="ChEBI" id="CHEBI:30616"/>
        <label>4</label>
    </ligand>
</feature>
<dbReference type="PDB" id="7M9B">
    <property type="method" value="EM"/>
    <property type="resolution" value="3.80 A"/>
    <property type="chains" value="A/B/C/D/E/F/G/H/I/J/K/L=1-276"/>
</dbReference>
<dbReference type="PDB" id="7M9A">
    <property type="method" value="EM"/>
    <property type="resolution" value="3.90 A"/>
    <property type="chains" value="A/B/C/D/E/F/G/H/I/J/K/L=1-276"/>
</dbReference>
<dbReference type="PDB" id="8BD4">
    <property type="method" value="EM"/>
    <property type="resolution" value="3.44 A"/>
    <property type="chains" value="A/B/C/D/E/F/G=1-276"/>
</dbReference>
<feature type="binding site" evidence="14">
    <location>
        <position position="65"/>
    </location>
    <ligand>
        <name>ATP</name>
        <dbReference type="ChEBI" id="CHEBI:30616"/>
        <label>4</label>
    </ligand>
</feature>
<feature type="binding site" evidence="13">
    <location>
        <position position="245"/>
    </location>
    <ligand>
        <name>ATP</name>
        <dbReference type="ChEBI" id="CHEBI:30616"/>
        <label>6</label>
    </ligand>
</feature>
<feature type="binding site" evidence="10 12">
    <location>
        <position position="31"/>
    </location>
    <ligand>
        <name>ATP</name>
        <dbReference type="ChEBI" id="CHEBI:30616"/>
        <label>2</label>
    </ligand>
</feature>
<evidence type="ECO:0007829" key="7">
    <source>
        <dbReference type="PDB" id="7M9B"/>
    </source>
</evidence>
<dbReference type="EMDB" id="EMD-15975"/>
<feature type="binding site" evidence="16 17">
    <location>
        <position position="145"/>
    </location>
    <ligand>
        <name>Mg(2+)</name>
        <dbReference type="ChEBI" id="CHEBI:18420"/>
        <label>3</label>
    </ligand>
</feature>
<feature type="binding site" evidence="14">
    <location>
        <position position="68"/>
    </location>
    <ligand>
        <name>ATP</name>
        <dbReference type="ChEBI" id="CHEBI:30616"/>
        <label>4</label>
    </ligand>
</feature>
<keyword evidence="12" id="KW-0862">Zinc</keyword>
<evidence type="ECO:0007829" key="14">
    <source>
        <dbReference type="PDB" id="8BD6"/>
    </source>
</evidence>
<dbReference type="InterPro" id="IPR052026">
    <property type="entry name" value="ExeA_AAA_ATPase_DNA-bind"/>
</dbReference>
<feature type="binding site" evidence="6 7">
    <location>
        <position position="63"/>
    </location>
    <ligand>
        <name>ADP</name>
        <dbReference type="ChEBI" id="CHEBI:456216"/>
        <label>2</label>
    </ligand>
</feature>
<feature type="binding site" evidence="8 10">
    <location>
        <position position="67"/>
    </location>
    <ligand>
        <name>ATP</name>
        <dbReference type="ChEBI" id="CHEBI:30616"/>
        <label>2</label>
    </ligand>
</feature>
<feature type="binding site" evidence="14">
    <location>
        <position position="67"/>
    </location>
    <ligand>
        <name>ATP</name>
        <dbReference type="ChEBI" id="CHEBI:30616"/>
        <label>4</label>
    </ligand>
</feature>
<evidence type="ECO:0007829" key="8">
    <source>
        <dbReference type="PDB" id="7N6I"/>
    </source>
</evidence>
<feature type="binding site" evidence="8 10">
    <location>
        <position position="66"/>
    </location>
    <ligand>
        <name>ATP</name>
        <dbReference type="ChEBI" id="CHEBI:30616"/>
        <label>2</label>
    </ligand>
</feature>
<dbReference type="PDB" id="8BD5">
    <property type="method" value="EM"/>
    <property type="resolution" value="3.30 A"/>
    <property type="chains" value="E/F/G/H/I/J/K=1-276"/>
</dbReference>
<reference evidence="10 15" key="5">
    <citation type="journal article" date="2023" name="Nature">
        <title>Structures of the holo CRISPR RNA-guided transposon integration complex.</title>
        <authorList>
            <person name="Park J.U."/>
            <person name="Tsai A.W."/>
            <person name="Rizo A.N."/>
            <person name="Truong V.H."/>
            <person name="Wellner T.X."/>
            <person name="Schargel R.D."/>
            <person name="Kellogg E.H."/>
        </authorList>
    </citation>
    <scope>STRUCTURE BY ELECTRON MICROSCOPY (3.00 ANGSTROMS) IN COMPLEX WITH ATP AND MG(2+)</scope>
</reference>
<dbReference type="SMR" id="A0A8J0PCL3"/>
<feature type="binding site" evidence="8">
    <location>
        <position position="65"/>
    </location>
    <ligand>
        <name>ATP</name>
        <dbReference type="ChEBI" id="CHEBI:30616"/>
        <label>5</label>
    </ligand>
</feature>
<dbReference type="Pfam" id="PF05621">
    <property type="entry name" value="TniB"/>
    <property type="match status" value="1"/>
</dbReference>
<sequence length="276" mass="31387">MTEAQAIAKQLGGVKPDDEWLQAEIARLKGKSIVPLQQVKTLHDWLDGKRKARKSCRVVGESRTGKTVACDAYRYRHKPQQEAGRPPTVPVVYIRPHQKCGPKDLFKKITEYLKYRVTKGTVSDFRDRTIEVLKGCGVEMLIIDEADRLKPETFADVRDIAEDLGIAVVLVGTDRLDAVIKRDEQVLERFRAHLRFGKLSGEDFKNTVEMWEQMVLKLPVSSNLKSKEMLRILTSATEGYIGRLDEILREAAIRSLSRGLKKIDKAVLQEVAKEYK</sequence>
<feature type="binding site" evidence="14">
    <location>
        <position position="158"/>
    </location>
    <ligand>
        <name>ATP</name>
        <dbReference type="ChEBI" id="CHEBI:30616"/>
        <label>2</label>
    </ligand>
</feature>
<feature type="binding site" evidence="14">
    <location>
        <position position="63"/>
    </location>
    <ligand>
        <name>ATP</name>
        <dbReference type="ChEBI" id="CHEBI:30616"/>
        <label>4</label>
    </ligand>
</feature>
<feature type="binding site" evidence="12 13">
    <location>
        <position position="66"/>
    </location>
    <ligand>
        <name>ATP</name>
        <dbReference type="ChEBI" id="CHEBI:30616"/>
        <label>3</label>
    </ligand>
</feature>
<feature type="binding site" evidence="12 13">
    <location>
        <position position="31"/>
    </location>
    <ligand>
        <name>ATP</name>
        <dbReference type="ChEBI" id="CHEBI:30616"/>
        <label>3</label>
    </ligand>
</feature>
<feature type="binding site" evidence="6 7">
    <location>
        <position position="65"/>
    </location>
    <ligand>
        <name>ADP</name>
        <dbReference type="ChEBI" id="CHEBI:456216"/>
        <label>2</label>
    </ligand>
</feature>
<reference evidence="16 17" key="6">
    <citation type="journal article" date="2024" name="Mol. Cell">
        <title>Conformational landscape of the type V-K CRISPR-associated transposon integration assembly.</title>
        <authorList>
            <person name="Tenjo-Castano F."/>
            <person name="Sofos N."/>
            <person name="Stutzke L.S."/>
            <person name="Temperini P."/>
            <person name="Fuglsang A."/>
            <person name="Pape T."/>
            <person name="Mesa P."/>
            <person name="Montoya G."/>
        </authorList>
    </citation>
    <scope>STRUCTURE BY ELECTRON MICROSCOPY (2.30 ANGSTROMS) OF 2-276 IN COMPLEX WITH ATP AND MG(2+)</scope>
</reference>
<feature type="binding site" evidence="8 12">
    <location>
        <position position="64"/>
    </location>
    <ligand>
        <name>ATP</name>
        <dbReference type="ChEBI" id="CHEBI:30616"/>
        <label>1</label>
    </ligand>
</feature>
<feature type="binding site" evidence="13">
    <location>
        <position position="62"/>
    </location>
    <ligand>
        <name>ATP</name>
        <dbReference type="ChEBI" id="CHEBI:30616"/>
        <label>6</label>
    </ligand>
</feature>
<feature type="binding site" evidence="13">
    <location>
        <position position="34"/>
    </location>
    <ligand>
        <name>ATP</name>
        <dbReference type="ChEBI" id="CHEBI:30616"/>
        <label>6</label>
    </ligand>
</feature>
<feature type="binding site" evidence="16 17">
    <location>
        <position position="67"/>
    </location>
    <ligand>
        <name>Mg(2+)</name>
        <dbReference type="ChEBI" id="CHEBI:18420"/>
        <label>3</label>
    </ligand>
</feature>
<keyword evidence="5 6" id="KW-0002">3D-structure</keyword>
<evidence type="ECO:0000313" key="3">
    <source>
        <dbReference type="PDB" id="7M9C"/>
    </source>
</evidence>
<evidence type="ECO:0007829" key="11">
    <source>
        <dbReference type="PDB" id="7SVV"/>
    </source>
</evidence>
<dbReference type="PANTHER" id="PTHR35894:SF1">
    <property type="entry name" value="PHOSPHORIBULOKINASE _ URIDINE KINASE FAMILY"/>
    <property type="match status" value="1"/>
</dbReference>
<dbReference type="SUPFAM" id="SSF52540">
    <property type="entry name" value="P-loop containing nucleoside triphosphate hydrolases"/>
    <property type="match status" value="1"/>
</dbReference>
<keyword evidence="5 8" id="KW-0479">Metal-binding</keyword>
<feature type="binding site" evidence="6 7">
    <location>
        <position position="245"/>
    </location>
    <ligand>
        <name>ADP</name>
        <dbReference type="ChEBI" id="CHEBI:456216"/>
        <label>3</label>
    </ligand>
</feature>
<feature type="binding site" evidence="14">
    <location>
        <position position="242"/>
    </location>
    <ligand>
        <name>ATP</name>
        <dbReference type="ChEBI" id="CHEBI:30616"/>
        <label>1</label>
    </ligand>
</feature>
<evidence type="ECO:0007829" key="6">
    <source>
        <dbReference type="PDB" id="7M9A"/>
    </source>
</evidence>
<evidence type="ECO:0007829" key="17">
    <source>
        <dbReference type="PDB" id="8RKU"/>
    </source>
</evidence>
<evidence type="ECO:0007829" key="10">
    <source>
        <dbReference type="PDB" id="7SVU"/>
    </source>
</evidence>
<feature type="binding site" evidence="6 7">
    <location>
        <position position="245"/>
    </location>
    <ligand>
        <name>ADP</name>
        <dbReference type="ChEBI" id="CHEBI:456216"/>
        <label>2</label>
    </ligand>
</feature>
<feature type="binding site" evidence="8 10">
    <location>
        <position position="34"/>
    </location>
    <ligand>
        <name>ATP</name>
        <dbReference type="ChEBI" id="CHEBI:30616"/>
        <label>2</label>
    </ligand>
</feature>
<feature type="binding site" evidence="12 13">
    <location>
        <position position="65"/>
    </location>
    <ligand>
        <name>ATP</name>
        <dbReference type="ChEBI" id="CHEBI:30616"/>
        <label>3</label>
    </ligand>
</feature>
<dbReference type="PDB" id="8EA3">
    <property type="method" value="EM"/>
    <property type="resolution" value="3.70 A"/>
    <property type="chains" value="A/B/C/D/E/F/G/H/I/J/K/L=1-276"/>
</dbReference>
<feature type="binding site" evidence="13 14">
    <location>
        <position position="158"/>
    </location>
    <ligand>
        <name>ATP</name>
        <dbReference type="ChEBI" id="CHEBI:30616"/>
        <label>3</label>
    </ligand>
</feature>
<dbReference type="EMDB" id="EMD-23720"/>
<feature type="binding site" evidence="10 14">
    <location>
        <position position="67"/>
    </location>
    <ligand>
        <name>Mg(2+)</name>
        <dbReference type="ChEBI" id="CHEBI:18420"/>
        <label>2</label>
    </ligand>
</feature>
<dbReference type="AlphaFoldDB" id="A0A8J0PCL3"/>
<dbReference type="PDB" id="8BD6">
    <property type="method" value="EM"/>
    <property type="resolution" value="4.10 A"/>
    <property type="chains" value="R/S/T/U/V/W/X/Y/Z=1-276"/>
</dbReference>
<evidence type="ECO:0007829" key="12">
    <source>
        <dbReference type="PDB" id="8BD4"/>
    </source>
</evidence>
<feature type="binding site" evidence="6 7">
    <location>
        <position position="34"/>
    </location>
    <ligand>
        <name>ADP</name>
        <dbReference type="ChEBI" id="CHEBI:456216"/>
        <label>1</label>
    </ligand>
</feature>
<feature type="binding site" evidence="6 7">
    <location>
        <position position="246"/>
    </location>
    <ligand>
        <name>ADP</name>
        <dbReference type="ChEBI" id="CHEBI:456216"/>
        <label>2</label>
    </ligand>
</feature>